<feature type="domain" description="GmrSD restriction endonucleases N-terminal" evidence="2">
    <location>
        <begin position="8"/>
        <end position="287"/>
    </location>
</feature>
<evidence type="ECO:0000256" key="1">
    <source>
        <dbReference type="SAM" id="MobiDB-lite"/>
    </source>
</evidence>
<accession>A0ABU3K8D3</accession>
<evidence type="ECO:0000313" key="3">
    <source>
        <dbReference type="EMBL" id="MDT7042672.1"/>
    </source>
</evidence>
<dbReference type="Proteomes" id="UP001250932">
    <property type="component" value="Unassembled WGS sequence"/>
</dbReference>
<protein>
    <submittedName>
        <fullName evidence="3">DUF262 domain-containing protein</fullName>
    </submittedName>
</protein>
<dbReference type="InterPro" id="IPR004919">
    <property type="entry name" value="GmrSD_N"/>
</dbReference>
<reference evidence="3 4" key="1">
    <citation type="journal article" date="2023" name="ISME J.">
        <title>Cultivation and genomic characterization of novel and ubiquitous marine nitrite-oxidizing bacteria from the Nitrospirales.</title>
        <authorList>
            <person name="Mueller A.J."/>
            <person name="Daebeler A."/>
            <person name="Herbold C.W."/>
            <person name="Kirkegaard R.H."/>
            <person name="Daims H."/>
        </authorList>
    </citation>
    <scope>NUCLEOTIDE SEQUENCE [LARGE SCALE GENOMIC DNA]</scope>
    <source>
        <strain evidence="3 4">EB</strain>
    </source>
</reference>
<dbReference type="RefSeq" id="WP_313833111.1">
    <property type="nucleotide sequence ID" value="NZ_JAQOUE010000001.1"/>
</dbReference>
<sequence>MSYKSKIIKEIIDEIDQRKIYLPALQRKFVWGKQQIEQLFDSLMRNYPFGTFLFWRLHRKKAESYVFYEFLAEYDERSPYNRRKTGAFSHPEIIGVLDGQQRLSSIYIGLMGTHTEKAPYKRSSNPNAYEKMCLFLNLLSLPYNIDAENRIVLREDRNFEFCFLTQDGAVTNVARRVTREDGTEGRDEAMYWMKVGQVLSWEEDPEFDKIIEGFMEDCPTAIQKEAFARQKRLIKKGLQTLYNRIHIDRLVNYFEVAKDDLEDILKIFVRVNSGGTVLSKTDLLFSTIVATWDDGREQIENLLKTINQKGDGFSFGNEYLMRCCLVLSDGPVVYKVNSFRYENVQKIRDEWPKIAEAITKTADMLVEFGFSNSTLTSQNATIVIAYYLYKGGNQSKESKEAIRKYLIHALLNGIYGSAQDQLISVLRNAFRQEIKLEAREKEYRGRYDGFSFEDVLKIELPQQKTLAVTESDLERFLQNKKGPTSFFLLSLLYPHLRFNEVAFHQDHIHPAAGFNEKNFQEMRIPDNQWNDWYERRDCVPNLQLLEGRQNERKKAIPLKMWVDQMSESKRISSARENYFPDNVDLEFKNFMDFFKKRKEVLRKELKQILAMTKDQPSGELAEWERGDDEVEAEESVVISPRVTQ</sequence>
<evidence type="ECO:0000313" key="4">
    <source>
        <dbReference type="Proteomes" id="UP001250932"/>
    </source>
</evidence>
<comment type="caution">
    <text evidence="3">The sequence shown here is derived from an EMBL/GenBank/DDBJ whole genome shotgun (WGS) entry which is preliminary data.</text>
</comment>
<evidence type="ECO:0000259" key="2">
    <source>
        <dbReference type="Pfam" id="PF03235"/>
    </source>
</evidence>
<feature type="compositionally biased region" description="Acidic residues" evidence="1">
    <location>
        <begin position="625"/>
        <end position="634"/>
    </location>
</feature>
<proteinExistence type="predicted"/>
<dbReference type="EMBL" id="JAQOUE010000001">
    <property type="protein sequence ID" value="MDT7042672.1"/>
    <property type="molecule type" value="Genomic_DNA"/>
</dbReference>
<dbReference type="PANTHER" id="PTHR37292">
    <property type="entry name" value="VNG6097C"/>
    <property type="match status" value="1"/>
</dbReference>
<dbReference type="PANTHER" id="PTHR37292:SF2">
    <property type="entry name" value="DUF262 DOMAIN-CONTAINING PROTEIN"/>
    <property type="match status" value="1"/>
</dbReference>
<organism evidence="3 4">
    <name type="scientific">Candidatus Nitronereus thalassa</name>
    <dbReference type="NCBI Taxonomy" id="3020898"/>
    <lineage>
        <taxon>Bacteria</taxon>
        <taxon>Pseudomonadati</taxon>
        <taxon>Nitrospirota</taxon>
        <taxon>Nitrospiria</taxon>
        <taxon>Nitrospirales</taxon>
        <taxon>Nitrospiraceae</taxon>
        <taxon>Candidatus Nitronereus</taxon>
    </lineage>
</organism>
<keyword evidence="4" id="KW-1185">Reference proteome</keyword>
<name>A0ABU3K8D3_9BACT</name>
<gene>
    <name evidence="3" type="ORF">PPG34_09945</name>
</gene>
<feature type="region of interest" description="Disordered" evidence="1">
    <location>
        <begin position="614"/>
        <end position="644"/>
    </location>
</feature>
<dbReference type="Pfam" id="PF03235">
    <property type="entry name" value="GmrSD_N"/>
    <property type="match status" value="1"/>
</dbReference>